<sequence length="72" mass="8894">MALHSSRYWVLRLFMSVVPYTTTWRWGFPCWYQRNLTKRNQQIRTKAYMLHTYLYQKPGLSKAREHIVTKQQ</sequence>
<accession>A0A2M3ZW91</accession>
<protein>
    <submittedName>
        <fullName evidence="1">Putative secreted peptide</fullName>
    </submittedName>
</protein>
<dbReference type="AlphaFoldDB" id="A0A2M3ZW91"/>
<dbReference type="EMBL" id="GGFM01012062">
    <property type="protein sequence ID" value="MBW32813.1"/>
    <property type="molecule type" value="Transcribed_RNA"/>
</dbReference>
<name>A0A2M3ZW91_9DIPT</name>
<reference evidence="1" key="1">
    <citation type="submission" date="2018-01" db="EMBL/GenBank/DDBJ databases">
        <title>An insight into the sialome of Amazonian anophelines.</title>
        <authorList>
            <person name="Ribeiro J.M."/>
            <person name="Scarpassa V."/>
            <person name="Calvo E."/>
        </authorList>
    </citation>
    <scope>NUCLEOTIDE SEQUENCE</scope>
    <source>
        <tissue evidence="1">Salivary glands</tissue>
    </source>
</reference>
<organism evidence="1">
    <name type="scientific">Anopheles braziliensis</name>
    <dbReference type="NCBI Taxonomy" id="58242"/>
    <lineage>
        <taxon>Eukaryota</taxon>
        <taxon>Metazoa</taxon>
        <taxon>Ecdysozoa</taxon>
        <taxon>Arthropoda</taxon>
        <taxon>Hexapoda</taxon>
        <taxon>Insecta</taxon>
        <taxon>Pterygota</taxon>
        <taxon>Neoptera</taxon>
        <taxon>Endopterygota</taxon>
        <taxon>Diptera</taxon>
        <taxon>Nematocera</taxon>
        <taxon>Culicoidea</taxon>
        <taxon>Culicidae</taxon>
        <taxon>Anophelinae</taxon>
        <taxon>Anopheles</taxon>
    </lineage>
</organism>
<proteinExistence type="predicted"/>
<evidence type="ECO:0000313" key="1">
    <source>
        <dbReference type="EMBL" id="MBW32813.1"/>
    </source>
</evidence>